<sequence length="59" mass="7165">MYESFVSPRLQEEDMLQTKVAFPRQQHYRCYRAQTYQIIVAIHSKVRKHLITAYKVVKH</sequence>
<organism evidence="1">
    <name type="scientific">Arundo donax</name>
    <name type="common">Giant reed</name>
    <name type="synonym">Donax arundinaceus</name>
    <dbReference type="NCBI Taxonomy" id="35708"/>
    <lineage>
        <taxon>Eukaryota</taxon>
        <taxon>Viridiplantae</taxon>
        <taxon>Streptophyta</taxon>
        <taxon>Embryophyta</taxon>
        <taxon>Tracheophyta</taxon>
        <taxon>Spermatophyta</taxon>
        <taxon>Magnoliopsida</taxon>
        <taxon>Liliopsida</taxon>
        <taxon>Poales</taxon>
        <taxon>Poaceae</taxon>
        <taxon>PACMAD clade</taxon>
        <taxon>Arundinoideae</taxon>
        <taxon>Arundineae</taxon>
        <taxon>Arundo</taxon>
    </lineage>
</organism>
<reference evidence="1" key="2">
    <citation type="journal article" date="2015" name="Data Brief">
        <title>Shoot transcriptome of the giant reed, Arundo donax.</title>
        <authorList>
            <person name="Barrero R.A."/>
            <person name="Guerrero F.D."/>
            <person name="Moolhuijzen P."/>
            <person name="Goolsby J.A."/>
            <person name="Tidwell J."/>
            <person name="Bellgard S.E."/>
            <person name="Bellgard M.I."/>
        </authorList>
    </citation>
    <scope>NUCLEOTIDE SEQUENCE</scope>
    <source>
        <tissue evidence="1">Shoot tissue taken approximately 20 cm above the soil surface</tissue>
    </source>
</reference>
<proteinExistence type="predicted"/>
<dbReference type="AlphaFoldDB" id="A0A0A9AVG6"/>
<evidence type="ECO:0000313" key="1">
    <source>
        <dbReference type="EMBL" id="JAD55734.1"/>
    </source>
</evidence>
<dbReference type="EMBL" id="GBRH01242161">
    <property type="protein sequence ID" value="JAD55734.1"/>
    <property type="molecule type" value="Transcribed_RNA"/>
</dbReference>
<protein>
    <submittedName>
        <fullName evidence="1">Uncharacterized protein</fullName>
    </submittedName>
</protein>
<reference evidence="1" key="1">
    <citation type="submission" date="2014-09" db="EMBL/GenBank/DDBJ databases">
        <authorList>
            <person name="Magalhaes I.L.F."/>
            <person name="Oliveira U."/>
            <person name="Santos F.R."/>
            <person name="Vidigal T.H.D.A."/>
            <person name="Brescovit A.D."/>
            <person name="Santos A.J."/>
        </authorList>
    </citation>
    <scope>NUCLEOTIDE SEQUENCE</scope>
    <source>
        <tissue evidence="1">Shoot tissue taken approximately 20 cm above the soil surface</tissue>
    </source>
</reference>
<accession>A0A0A9AVG6</accession>
<name>A0A0A9AVG6_ARUDO</name>